<accession>A0A929RZL4</accession>
<sequence>MRQPTSTEKARSAAPQDKPCTKDAAGETSGDGTSRDLSLLVARTLRIGVALAGLIALAGGIGYLWRHGSETLPDLSHFSYNALPENAEAYTTLGGIFGSVGQMNPIGWIQLGVLVLILTPFLRVVISFFDFLKQRDWLYAGITAFVLGVIILNSLNPLH</sequence>
<dbReference type="Pfam" id="PF07843">
    <property type="entry name" value="DUF1634"/>
    <property type="match status" value="1"/>
</dbReference>
<name>A0A929RZL4_9BACT</name>
<dbReference type="Proteomes" id="UP000704068">
    <property type="component" value="Unassembled WGS sequence"/>
</dbReference>
<evidence type="ECO:0000256" key="2">
    <source>
        <dbReference type="SAM" id="Phobius"/>
    </source>
</evidence>
<dbReference type="EMBL" id="JABZGR010000016">
    <property type="protein sequence ID" value="MBF0970579.1"/>
    <property type="molecule type" value="Genomic_DNA"/>
</dbReference>
<gene>
    <name evidence="3" type="ORF">HXK21_06005</name>
</gene>
<feature type="transmembrane region" description="Helical" evidence="2">
    <location>
        <begin position="45"/>
        <end position="65"/>
    </location>
</feature>
<dbReference type="InterPro" id="IPR012861">
    <property type="entry name" value="DUF1634"/>
</dbReference>
<dbReference type="RefSeq" id="WP_369680576.1">
    <property type="nucleotide sequence ID" value="NZ_JABZGR010000016.1"/>
</dbReference>
<keyword evidence="2" id="KW-0472">Membrane</keyword>
<feature type="region of interest" description="Disordered" evidence="1">
    <location>
        <begin position="1"/>
        <end position="34"/>
    </location>
</feature>
<evidence type="ECO:0000256" key="1">
    <source>
        <dbReference type="SAM" id="MobiDB-lite"/>
    </source>
</evidence>
<keyword evidence="2" id="KW-1133">Transmembrane helix</keyword>
<comment type="caution">
    <text evidence="3">The sequence shown here is derived from an EMBL/GenBank/DDBJ whole genome shotgun (WGS) entry which is preliminary data.</text>
</comment>
<organism evidence="3 4">
    <name type="scientific">Alloprevotella tannerae</name>
    <dbReference type="NCBI Taxonomy" id="76122"/>
    <lineage>
        <taxon>Bacteria</taxon>
        <taxon>Pseudomonadati</taxon>
        <taxon>Bacteroidota</taxon>
        <taxon>Bacteroidia</taxon>
        <taxon>Bacteroidales</taxon>
        <taxon>Prevotellaceae</taxon>
        <taxon>Alloprevotella</taxon>
    </lineage>
</organism>
<keyword evidence="2" id="KW-0812">Transmembrane</keyword>
<feature type="transmembrane region" description="Helical" evidence="2">
    <location>
        <begin position="137"/>
        <end position="155"/>
    </location>
</feature>
<proteinExistence type="predicted"/>
<dbReference type="AlphaFoldDB" id="A0A929RZL4"/>
<protein>
    <submittedName>
        <fullName evidence="3">DUF1634 domain-containing protein</fullName>
    </submittedName>
</protein>
<reference evidence="3" key="1">
    <citation type="submission" date="2020-04" db="EMBL/GenBank/DDBJ databases">
        <title>Deep metagenomics examines the oral microbiome during advanced dental caries in children, revealing novel taxa and co-occurrences with host molecules.</title>
        <authorList>
            <person name="Baker J.L."/>
            <person name="Morton J.T."/>
            <person name="Dinis M."/>
            <person name="Alvarez R."/>
            <person name="Tran N.C."/>
            <person name="Knight R."/>
            <person name="Edlund A."/>
        </authorList>
    </citation>
    <scope>NUCLEOTIDE SEQUENCE</scope>
    <source>
        <strain evidence="3">JCVI_34_bin.1</strain>
    </source>
</reference>
<evidence type="ECO:0000313" key="4">
    <source>
        <dbReference type="Proteomes" id="UP000704068"/>
    </source>
</evidence>
<feature type="transmembrane region" description="Helical" evidence="2">
    <location>
        <begin position="106"/>
        <end position="125"/>
    </location>
</feature>
<evidence type="ECO:0000313" key="3">
    <source>
        <dbReference type="EMBL" id="MBF0970579.1"/>
    </source>
</evidence>